<comment type="caution">
    <text evidence="1">The sequence shown here is derived from an EMBL/GenBank/DDBJ whole genome shotgun (WGS) entry which is preliminary data.</text>
</comment>
<evidence type="ECO:0000313" key="2">
    <source>
        <dbReference type="Proteomes" id="UP000319769"/>
    </source>
</evidence>
<reference evidence="1" key="1">
    <citation type="submission" date="2019-09" db="EMBL/GenBank/DDBJ databases">
        <authorList>
            <person name="Teo W.F.A."/>
            <person name="Duangmal K."/>
        </authorList>
    </citation>
    <scope>NUCLEOTIDE SEQUENCE [LARGE SCALE GENOMIC DNA]</scope>
    <source>
        <strain evidence="1">K81G1</strain>
    </source>
</reference>
<organism evidence="1 2">
    <name type="scientific">Amycolatopsis acidicola</name>
    <dbReference type="NCBI Taxonomy" id="2596893"/>
    <lineage>
        <taxon>Bacteria</taxon>
        <taxon>Bacillati</taxon>
        <taxon>Actinomycetota</taxon>
        <taxon>Actinomycetes</taxon>
        <taxon>Pseudonocardiales</taxon>
        <taxon>Pseudonocardiaceae</taxon>
        <taxon>Amycolatopsis</taxon>
    </lineage>
</organism>
<sequence>MMQQDEAWFDDAAGPLYRPYTVTGGRTKTDAQIGLDLLTLVVALTSAGDAAGLPNEYARIVRLCQQPLSVAEVAAYLELPLPVVKVLLADLIEQHHVIFRSSAPVTAAPDERILQAVLDGIRRL</sequence>
<dbReference type="Proteomes" id="UP000319769">
    <property type="component" value="Unassembled WGS sequence"/>
</dbReference>
<dbReference type="PANTHER" id="PTHR36221:SF1">
    <property type="entry name" value="DUF742 DOMAIN-CONTAINING PROTEIN"/>
    <property type="match status" value="1"/>
</dbReference>
<protein>
    <submittedName>
        <fullName evidence="1">DUF742 domain-containing protein</fullName>
    </submittedName>
</protein>
<dbReference type="Pfam" id="PF05331">
    <property type="entry name" value="DUF742"/>
    <property type="match status" value="1"/>
</dbReference>
<dbReference type="EMBL" id="VMNW02000091">
    <property type="protein sequence ID" value="KAA9152190.1"/>
    <property type="molecule type" value="Genomic_DNA"/>
</dbReference>
<name>A0A5N0US40_9PSEU</name>
<proteinExistence type="predicted"/>
<dbReference type="AlphaFoldDB" id="A0A5N0US40"/>
<gene>
    <name evidence="1" type="ORF">FPZ12_037425</name>
</gene>
<dbReference type="OrthoDB" id="4244884at2"/>
<dbReference type="InterPro" id="IPR007995">
    <property type="entry name" value="DUF742"/>
</dbReference>
<keyword evidence="2" id="KW-1185">Reference proteome</keyword>
<accession>A0A5N0US40</accession>
<dbReference type="PANTHER" id="PTHR36221">
    <property type="entry name" value="DUF742 DOMAIN-CONTAINING PROTEIN"/>
    <property type="match status" value="1"/>
</dbReference>
<evidence type="ECO:0000313" key="1">
    <source>
        <dbReference type="EMBL" id="KAA9152190.1"/>
    </source>
</evidence>